<keyword evidence="3" id="KW-1185">Reference proteome</keyword>
<dbReference type="Proteomes" id="UP000292346">
    <property type="component" value="Unassembled WGS sequence"/>
</dbReference>
<comment type="caution">
    <text evidence="2">The sequence shown here is derived from an EMBL/GenBank/DDBJ whole genome shotgun (WGS) entry which is preliminary data.</text>
</comment>
<protein>
    <submittedName>
        <fullName evidence="2">Chloramphenicol phosphotransferase</fullName>
    </submittedName>
</protein>
<sequence>MGGGSPRVTVRSPGSGRYSSPYLGRRSCPAVGDDWPVSITASHELTPETNIGRPGRLILLNGTSSSGKSSIAAELLGSLDGTWFHLAIDQFHRIRAKREMSDEAFLSVFQRTVLGFHRAVAGMAAAGNDVVVDHIVGERWRLADCLTVFGGLQVLFVGVRCSLPELERRERERGNRTIGRAAAQFPIVHQHGVYDVEVDSEHSTPAECAAMIRDRLDAGAPTAFDRLRAI</sequence>
<organism evidence="2 3">
    <name type="scientific">Kribbella soli</name>
    <dbReference type="NCBI Taxonomy" id="1124743"/>
    <lineage>
        <taxon>Bacteria</taxon>
        <taxon>Bacillati</taxon>
        <taxon>Actinomycetota</taxon>
        <taxon>Actinomycetes</taxon>
        <taxon>Propionibacteriales</taxon>
        <taxon>Kribbellaceae</taxon>
        <taxon>Kribbella</taxon>
    </lineage>
</organism>
<dbReference type="GO" id="GO:0016740">
    <property type="term" value="F:transferase activity"/>
    <property type="evidence" value="ECO:0007669"/>
    <property type="project" value="UniProtKB-KW"/>
</dbReference>
<evidence type="ECO:0000313" key="3">
    <source>
        <dbReference type="Proteomes" id="UP000292346"/>
    </source>
</evidence>
<dbReference type="EMBL" id="SJJZ01000001">
    <property type="protein sequence ID" value="TCC10300.1"/>
    <property type="molecule type" value="Genomic_DNA"/>
</dbReference>
<accession>A0A4R0HKF2</accession>
<dbReference type="InterPro" id="IPR027417">
    <property type="entry name" value="P-loop_NTPase"/>
</dbReference>
<reference evidence="2 3" key="1">
    <citation type="submission" date="2019-02" db="EMBL/GenBank/DDBJ databases">
        <title>Kribbella capetownensis sp. nov. and Kribbella speibonae sp. nov., isolated from soil.</title>
        <authorList>
            <person name="Curtis S.M."/>
            <person name="Norton I."/>
            <person name="Everest G.J."/>
            <person name="Meyers P.R."/>
        </authorList>
    </citation>
    <scope>NUCLEOTIDE SEQUENCE [LARGE SCALE GENOMIC DNA]</scope>
    <source>
        <strain evidence="2 3">KCTC 29219</strain>
    </source>
</reference>
<name>A0A4R0HKF2_9ACTN</name>
<evidence type="ECO:0000256" key="1">
    <source>
        <dbReference type="SAM" id="MobiDB-lite"/>
    </source>
</evidence>
<proteinExistence type="predicted"/>
<gene>
    <name evidence="2" type="ORF">E0H45_02960</name>
</gene>
<dbReference type="SUPFAM" id="SSF52540">
    <property type="entry name" value="P-loop containing nucleoside triphosphate hydrolases"/>
    <property type="match status" value="1"/>
</dbReference>
<feature type="region of interest" description="Disordered" evidence="1">
    <location>
        <begin position="1"/>
        <end position="23"/>
    </location>
</feature>
<dbReference type="AlphaFoldDB" id="A0A4R0HKF2"/>
<dbReference type="OrthoDB" id="67453at2"/>
<dbReference type="Pfam" id="PF07931">
    <property type="entry name" value="CPT"/>
    <property type="match status" value="1"/>
</dbReference>
<evidence type="ECO:0000313" key="2">
    <source>
        <dbReference type="EMBL" id="TCC10300.1"/>
    </source>
</evidence>
<keyword evidence="2" id="KW-0808">Transferase</keyword>
<dbReference type="Gene3D" id="3.40.50.300">
    <property type="entry name" value="P-loop containing nucleotide triphosphate hydrolases"/>
    <property type="match status" value="1"/>
</dbReference>